<dbReference type="EMBL" id="FOFZ01000001">
    <property type="protein sequence ID" value="SEQ19056.1"/>
    <property type="molecule type" value="Genomic_DNA"/>
</dbReference>
<dbReference type="PANTHER" id="PTHR10472">
    <property type="entry name" value="D-TYROSYL-TRNA TYR DEACYLASE"/>
    <property type="match status" value="1"/>
</dbReference>
<dbReference type="SUPFAM" id="SSF69500">
    <property type="entry name" value="DTD-like"/>
    <property type="match status" value="1"/>
</dbReference>
<sequence length="150" mass="16458">MKIVLQRVSSASVTIESKVVADIQKGLLILVGIEDMDGQEDIDWLVGKITKIRVFDDENHVMNLSVQDIDGDVIVVSQFTLHAATKKGNRPSYIKAAKPDIAIPLYESFIEKLESEVGKTVQTGVFGADMKVSLLNDGPVTIIMDSKNKE</sequence>
<dbReference type="GO" id="GO:0043908">
    <property type="term" value="F:Ser(Gly)-tRNA(Ala) hydrolase activity"/>
    <property type="evidence" value="ECO:0007669"/>
    <property type="project" value="UniProtKB-UniRule"/>
</dbReference>
<dbReference type="Pfam" id="PF02580">
    <property type="entry name" value="Tyr_Deacylase"/>
    <property type="match status" value="1"/>
</dbReference>
<comment type="domain">
    <text evidence="2">A Gly-cisPro motif from one monomer fits into the active site of the other monomer to allow specific chiral rejection of L-amino acids.</text>
</comment>
<dbReference type="InterPro" id="IPR003732">
    <property type="entry name" value="Daa-tRNA_deacyls_DTD"/>
</dbReference>
<keyword evidence="2" id="KW-0378">Hydrolase</keyword>
<dbReference type="AlphaFoldDB" id="A0A1H9E028"/>
<dbReference type="Gene3D" id="3.50.80.10">
    <property type="entry name" value="D-tyrosyl-tRNA(Tyr) deacylase"/>
    <property type="match status" value="1"/>
</dbReference>
<dbReference type="NCBIfam" id="TIGR00256">
    <property type="entry name" value="D-aminoacyl-tRNA deacylase"/>
    <property type="match status" value="1"/>
</dbReference>
<reference evidence="4" key="1">
    <citation type="submission" date="2016-10" db="EMBL/GenBank/DDBJ databases">
        <authorList>
            <person name="Varghese N."/>
            <person name="Submissions S."/>
        </authorList>
    </citation>
    <scope>NUCLEOTIDE SEQUENCE [LARGE SCALE GENOMIC DNA]</scope>
    <source>
        <strain evidence="4">DSM 15719</strain>
    </source>
</reference>
<keyword evidence="2" id="KW-0963">Cytoplasm</keyword>
<dbReference type="GO" id="GO:0051500">
    <property type="term" value="F:D-tyrosyl-tRNA(Tyr) deacylase activity"/>
    <property type="evidence" value="ECO:0007669"/>
    <property type="project" value="TreeGrafter"/>
</dbReference>
<keyword evidence="2" id="KW-0820">tRNA-binding</keyword>
<dbReference type="FunFam" id="3.50.80.10:FF:000001">
    <property type="entry name" value="D-aminoacyl-tRNA deacylase"/>
    <property type="match status" value="1"/>
</dbReference>
<dbReference type="RefSeq" id="WP_074721041.1">
    <property type="nucleotide sequence ID" value="NZ_CBCRVS010000002.1"/>
</dbReference>
<dbReference type="GO" id="GO:0000049">
    <property type="term" value="F:tRNA binding"/>
    <property type="evidence" value="ECO:0007669"/>
    <property type="project" value="UniProtKB-UniRule"/>
</dbReference>
<evidence type="ECO:0000256" key="2">
    <source>
        <dbReference type="HAMAP-Rule" id="MF_00518"/>
    </source>
</evidence>
<gene>
    <name evidence="2" type="primary">dtd</name>
    <name evidence="3" type="ORF">SAMN05444355_101631</name>
</gene>
<dbReference type="GO" id="GO:0106026">
    <property type="term" value="F:Gly-tRNA(Ala) deacylase activity"/>
    <property type="evidence" value="ECO:0007669"/>
    <property type="project" value="UniProtKB-UniRule"/>
</dbReference>
<dbReference type="PANTHER" id="PTHR10472:SF5">
    <property type="entry name" value="D-AMINOACYL-TRNA DEACYLASE 1"/>
    <property type="match status" value="1"/>
</dbReference>
<name>A0A1H9E028_FLAFI</name>
<organism evidence="3 4">
    <name type="scientific">Flavobacterium frigoris</name>
    <dbReference type="NCBI Taxonomy" id="229204"/>
    <lineage>
        <taxon>Bacteria</taxon>
        <taxon>Pseudomonadati</taxon>
        <taxon>Bacteroidota</taxon>
        <taxon>Flavobacteriia</taxon>
        <taxon>Flavobacteriales</taxon>
        <taxon>Flavobacteriaceae</taxon>
        <taxon>Flavobacterium</taxon>
    </lineage>
</organism>
<protein>
    <recommendedName>
        <fullName evidence="2">D-aminoacyl-tRNA deacylase</fullName>
        <shortName evidence="2">DTD</shortName>
        <ecNumber evidence="2">3.1.1.96</ecNumber>
    </recommendedName>
    <alternativeName>
        <fullName evidence="2">Gly-tRNA(Ala) deacylase</fullName>
        <ecNumber evidence="2">3.1.1.-</ecNumber>
    </alternativeName>
</protein>
<dbReference type="GO" id="GO:0019478">
    <property type="term" value="P:D-amino acid catabolic process"/>
    <property type="evidence" value="ECO:0007669"/>
    <property type="project" value="UniProtKB-UniRule"/>
</dbReference>
<comment type="subcellular location">
    <subcellularLocation>
        <location evidence="2">Cytoplasm</location>
    </subcellularLocation>
</comment>
<accession>A0A1H9E028</accession>
<comment type="similarity">
    <text evidence="1 2">Belongs to the DTD family.</text>
</comment>
<keyword evidence="4" id="KW-1185">Reference proteome</keyword>
<proteinExistence type="inferred from homology"/>
<comment type="catalytic activity">
    <reaction evidence="2">
        <text>a D-aminoacyl-tRNA + H2O = a tRNA + a D-alpha-amino acid + H(+)</text>
        <dbReference type="Rhea" id="RHEA:13953"/>
        <dbReference type="Rhea" id="RHEA-COMP:10123"/>
        <dbReference type="Rhea" id="RHEA-COMP:10124"/>
        <dbReference type="ChEBI" id="CHEBI:15377"/>
        <dbReference type="ChEBI" id="CHEBI:15378"/>
        <dbReference type="ChEBI" id="CHEBI:59871"/>
        <dbReference type="ChEBI" id="CHEBI:78442"/>
        <dbReference type="ChEBI" id="CHEBI:79333"/>
        <dbReference type="EC" id="3.1.1.96"/>
    </reaction>
</comment>
<evidence type="ECO:0000313" key="3">
    <source>
        <dbReference type="EMBL" id="SEQ19056.1"/>
    </source>
</evidence>
<dbReference type="EC" id="3.1.1.96" evidence="2"/>
<comment type="catalytic activity">
    <reaction evidence="2">
        <text>glycyl-tRNA(Ala) + H2O = tRNA(Ala) + glycine + H(+)</text>
        <dbReference type="Rhea" id="RHEA:53744"/>
        <dbReference type="Rhea" id="RHEA-COMP:9657"/>
        <dbReference type="Rhea" id="RHEA-COMP:13640"/>
        <dbReference type="ChEBI" id="CHEBI:15377"/>
        <dbReference type="ChEBI" id="CHEBI:15378"/>
        <dbReference type="ChEBI" id="CHEBI:57305"/>
        <dbReference type="ChEBI" id="CHEBI:78442"/>
        <dbReference type="ChEBI" id="CHEBI:78522"/>
    </reaction>
</comment>
<keyword evidence="2" id="KW-0694">RNA-binding</keyword>
<dbReference type="GO" id="GO:0005737">
    <property type="term" value="C:cytoplasm"/>
    <property type="evidence" value="ECO:0007669"/>
    <property type="project" value="UniProtKB-SubCell"/>
</dbReference>
<comment type="function">
    <text evidence="2">An aminoacyl-tRNA editing enzyme that deacylates mischarged D-aminoacyl-tRNAs. Also deacylates mischarged glycyl-tRNA(Ala), protecting cells against glycine mischarging by AlaRS. Acts via tRNA-based rather than protein-based catalysis; rejects L-amino acids rather than detecting D-amino acids in the active site. By recycling D-aminoacyl-tRNA to D-amino acids and free tRNA molecules, this enzyme counteracts the toxicity associated with the formation of D-aminoacyl-tRNA entities in vivo and helps enforce protein L-homochirality.</text>
</comment>
<dbReference type="InterPro" id="IPR023509">
    <property type="entry name" value="DTD-like_sf"/>
</dbReference>
<dbReference type="OrthoDB" id="9801395at2"/>
<evidence type="ECO:0000256" key="1">
    <source>
        <dbReference type="ARBA" id="ARBA00009673"/>
    </source>
</evidence>
<dbReference type="EC" id="3.1.1.-" evidence="2"/>
<dbReference type="HAMAP" id="MF_00518">
    <property type="entry name" value="Deacylase_Dtd"/>
    <property type="match status" value="1"/>
</dbReference>
<comment type="subunit">
    <text evidence="2">Homodimer.</text>
</comment>
<evidence type="ECO:0000313" key="4">
    <source>
        <dbReference type="Proteomes" id="UP000183658"/>
    </source>
</evidence>
<feature type="short sequence motif" description="Gly-cisPro motif, important for rejection of L-amino acids" evidence="2">
    <location>
        <begin position="138"/>
        <end position="139"/>
    </location>
</feature>
<dbReference type="Proteomes" id="UP000183658">
    <property type="component" value="Unassembled WGS sequence"/>
</dbReference>